<proteinExistence type="inferred from homology"/>
<evidence type="ECO:0000313" key="10">
    <source>
        <dbReference type="Proteomes" id="UP000290365"/>
    </source>
</evidence>
<evidence type="ECO:0000256" key="6">
    <source>
        <dbReference type="ARBA" id="ARBA00022840"/>
    </source>
</evidence>
<dbReference type="PANTHER" id="PTHR43671">
    <property type="entry name" value="SERINE/THREONINE-PROTEIN KINASE NEK"/>
    <property type="match status" value="1"/>
</dbReference>
<dbReference type="EMBL" id="CP035758">
    <property type="protein sequence ID" value="QBD83188.1"/>
    <property type="molecule type" value="Genomic_DNA"/>
</dbReference>
<dbReference type="OrthoDB" id="9801841at2"/>
<evidence type="ECO:0000256" key="5">
    <source>
        <dbReference type="ARBA" id="ARBA00022777"/>
    </source>
</evidence>
<evidence type="ECO:0000256" key="3">
    <source>
        <dbReference type="ARBA" id="ARBA00022679"/>
    </source>
</evidence>
<dbReference type="PANTHER" id="PTHR43671:SF13">
    <property type="entry name" value="SERINE_THREONINE-PROTEIN KINASE NEK2"/>
    <property type="match status" value="1"/>
</dbReference>
<dbReference type="AlphaFoldDB" id="A0A4P6K4E9"/>
<keyword evidence="9" id="KW-0723">Serine/threonine-protein kinase</keyword>
<dbReference type="Pfam" id="PF00069">
    <property type="entry name" value="Pkinase"/>
    <property type="match status" value="1"/>
</dbReference>
<dbReference type="Gene3D" id="1.10.510.10">
    <property type="entry name" value="Transferase(Phosphotransferase) domain 1"/>
    <property type="match status" value="1"/>
</dbReference>
<dbReference type="SUPFAM" id="SSF56112">
    <property type="entry name" value="Protein kinase-like (PK-like)"/>
    <property type="match status" value="1"/>
</dbReference>
<dbReference type="PROSITE" id="PS00107">
    <property type="entry name" value="PROTEIN_KINASE_ATP"/>
    <property type="match status" value="1"/>
</dbReference>
<evidence type="ECO:0000256" key="1">
    <source>
        <dbReference type="ARBA" id="ARBA00010886"/>
    </source>
</evidence>
<dbReference type="GO" id="GO:0004674">
    <property type="term" value="F:protein serine/threonine kinase activity"/>
    <property type="evidence" value="ECO:0007669"/>
    <property type="project" value="UniProtKB-KW"/>
</dbReference>
<name>A0A4P6K4E9_KTERU</name>
<evidence type="ECO:0000259" key="8">
    <source>
        <dbReference type="PROSITE" id="PS50011"/>
    </source>
</evidence>
<evidence type="ECO:0000256" key="2">
    <source>
        <dbReference type="ARBA" id="ARBA00012513"/>
    </source>
</evidence>
<dbReference type="InterPro" id="IPR011009">
    <property type="entry name" value="Kinase-like_dom_sf"/>
</dbReference>
<organism evidence="9 10">
    <name type="scientific">Ktedonosporobacter rubrisoli</name>
    <dbReference type="NCBI Taxonomy" id="2509675"/>
    <lineage>
        <taxon>Bacteria</taxon>
        <taxon>Bacillati</taxon>
        <taxon>Chloroflexota</taxon>
        <taxon>Ktedonobacteria</taxon>
        <taxon>Ktedonobacterales</taxon>
        <taxon>Ktedonosporobacteraceae</taxon>
        <taxon>Ktedonosporobacter</taxon>
    </lineage>
</organism>
<keyword evidence="3" id="KW-0808">Transferase</keyword>
<dbReference type="Proteomes" id="UP000290365">
    <property type="component" value="Chromosome"/>
</dbReference>
<dbReference type="InterPro" id="IPR000719">
    <property type="entry name" value="Prot_kinase_dom"/>
</dbReference>
<dbReference type="GO" id="GO:0005524">
    <property type="term" value="F:ATP binding"/>
    <property type="evidence" value="ECO:0007669"/>
    <property type="project" value="UniProtKB-UniRule"/>
</dbReference>
<dbReference type="InterPro" id="IPR050660">
    <property type="entry name" value="NEK_Ser/Thr_kinase"/>
</dbReference>
<sequence length="241" mass="27228">MIETVPSGTVLHGRYRIERVLGSGGFGHVYLAVDLMTSQQYAVKEYLVTGASGQEQLKHEATVLSQLHNPHLPAFQDAFMERGRYYVVLNYIEGHDLTDLIRHARQRNDTVPIPRIMEWILAICDAVLFLHSQRPPVIHRDIKPDNIRITSNGTAILVDLGNAKAAADGARTLFFIRHQGTPGYAPPNSIQEEAAPTRALTYTHWGAHSILLLLRMSRPVSLYATNRYSRVAQIYRLYKIF</sequence>
<evidence type="ECO:0000256" key="4">
    <source>
        <dbReference type="ARBA" id="ARBA00022741"/>
    </source>
</evidence>
<evidence type="ECO:0000256" key="7">
    <source>
        <dbReference type="PROSITE-ProRule" id="PRU10141"/>
    </source>
</evidence>
<dbReference type="CDD" id="cd14014">
    <property type="entry name" value="STKc_PknB_like"/>
    <property type="match status" value="1"/>
</dbReference>
<gene>
    <name evidence="9" type="ORF">EPA93_47410</name>
</gene>
<reference evidence="9 10" key="1">
    <citation type="submission" date="2019-01" db="EMBL/GenBank/DDBJ databases">
        <title>Ktedonosporobacter rubrisoli SCAWS-G2.</title>
        <authorList>
            <person name="Huang Y."/>
            <person name="Yan B."/>
        </authorList>
    </citation>
    <scope>NUCLEOTIDE SEQUENCE [LARGE SCALE GENOMIC DNA]</scope>
    <source>
        <strain evidence="9 10">SCAWS-G2</strain>
    </source>
</reference>
<evidence type="ECO:0000313" key="9">
    <source>
        <dbReference type="EMBL" id="QBD83188.1"/>
    </source>
</evidence>
<dbReference type="KEGG" id="kbs:EPA93_47410"/>
<protein>
    <recommendedName>
        <fullName evidence="2">non-specific serine/threonine protein kinase</fullName>
        <ecNumber evidence="2">2.7.11.1</ecNumber>
    </recommendedName>
</protein>
<feature type="binding site" evidence="7">
    <location>
        <position position="44"/>
    </location>
    <ligand>
        <name>ATP</name>
        <dbReference type="ChEBI" id="CHEBI:30616"/>
    </ligand>
</feature>
<dbReference type="PROSITE" id="PS50011">
    <property type="entry name" value="PROTEIN_KINASE_DOM"/>
    <property type="match status" value="1"/>
</dbReference>
<dbReference type="SMART" id="SM00220">
    <property type="entry name" value="S_TKc"/>
    <property type="match status" value="1"/>
</dbReference>
<keyword evidence="10" id="KW-1185">Reference proteome</keyword>
<keyword evidence="4 7" id="KW-0547">Nucleotide-binding</keyword>
<comment type="similarity">
    <text evidence="1">Belongs to the protein kinase superfamily. NEK Ser/Thr protein kinase family. NIMA subfamily.</text>
</comment>
<accession>A0A4P6K4E9</accession>
<keyword evidence="5 9" id="KW-0418">Kinase</keyword>
<feature type="domain" description="Protein kinase" evidence="8">
    <location>
        <begin position="15"/>
        <end position="241"/>
    </location>
</feature>
<keyword evidence="6 7" id="KW-0067">ATP-binding</keyword>
<dbReference type="EC" id="2.7.11.1" evidence="2"/>
<dbReference type="InterPro" id="IPR017441">
    <property type="entry name" value="Protein_kinase_ATP_BS"/>
</dbReference>
<dbReference type="RefSeq" id="WP_129894254.1">
    <property type="nucleotide sequence ID" value="NZ_CP035758.1"/>
</dbReference>